<keyword evidence="3" id="KW-0804">Transcription</keyword>
<evidence type="ECO:0000256" key="4">
    <source>
        <dbReference type="PROSITE-ProRule" id="PRU00335"/>
    </source>
</evidence>
<dbReference type="InterPro" id="IPR050109">
    <property type="entry name" value="HTH-type_TetR-like_transc_reg"/>
</dbReference>
<keyword evidence="1" id="KW-0805">Transcription regulation</keyword>
<dbReference type="Pfam" id="PF13305">
    <property type="entry name" value="TetR_C_33"/>
    <property type="match status" value="1"/>
</dbReference>
<name>A0A8G1XA58_9ACTN</name>
<organism evidence="6 7">
    <name type="scientific">Kitasatospora cineracea</name>
    <dbReference type="NCBI Taxonomy" id="88074"/>
    <lineage>
        <taxon>Bacteria</taxon>
        <taxon>Bacillati</taxon>
        <taxon>Actinomycetota</taxon>
        <taxon>Actinomycetes</taxon>
        <taxon>Kitasatosporales</taxon>
        <taxon>Streptomycetaceae</taxon>
        <taxon>Kitasatospora</taxon>
    </lineage>
</organism>
<evidence type="ECO:0000313" key="6">
    <source>
        <dbReference type="EMBL" id="ROR42244.1"/>
    </source>
</evidence>
<evidence type="ECO:0000256" key="2">
    <source>
        <dbReference type="ARBA" id="ARBA00023125"/>
    </source>
</evidence>
<dbReference type="AlphaFoldDB" id="A0A8G1XA58"/>
<dbReference type="Gene3D" id="1.10.357.10">
    <property type="entry name" value="Tetracycline Repressor, domain 2"/>
    <property type="match status" value="1"/>
</dbReference>
<dbReference type="PANTHER" id="PTHR30055:SF243">
    <property type="entry name" value="HTH-TYPE TRANSCRIPTIONAL REGULATOR RV1816"/>
    <property type="match status" value="1"/>
</dbReference>
<evidence type="ECO:0000256" key="1">
    <source>
        <dbReference type="ARBA" id="ARBA00023015"/>
    </source>
</evidence>
<keyword evidence="2 4" id="KW-0238">DNA-binding</keyword>
<dbReference type="GO" id="GO:0003700">
    <property type="term" value="F:DNA-binding transcription factor activity"/>
    <property type="evidence" value="ECO:0007669"/>
    <property type="project" value="TreeGrafter"/>
</dbReference>
<comment type="caution">
    <text evidence="6">The sequence shown here is derived from an EMBL/GenBank/DDBJ whole genome shotgun (WGS) entry which is preliminary data.</text>
</comment>
<evidence type="ECO:0000313" key="7">
    <source>
        <dbReference type="Proteomes" id="UP000267408"/>
    </source>
</evidence>
<evidence type="ECO:0000259" key="5">
    <source>
        <dbReference type="PROSITE" id="PS50977"/>
    </source>
</evidence>
<dbReference type="Pfam" id="PF00440">
    <property type="entry name" value="TetR_N"/>
    <property type="match status" value="1"/>
</dbReference>
<dbReference type="InterPro" id="IPR001647">
    <property type="entry name" value="HTH_TetR"/>
</dbReference>
<sequence>MPKAPTPRERVRAEFTREIKDAARRHLAEHGPAGLSMRTLAKDVGLVSASALYRYYPGRDALLTALIADAYDALGEAADAAADPFDGTDHADRWLAVCRAVRDWALAHPHEFALVHGSPVPGYTAPEDTTGPGTRLPLLIGRLFQEAAAAGAYRPLGDPAVPAPARAALAPLLDRLPPGTPAHLVVSALAAWSDLLGALALELFGHLARITTDPGAYFDHLMHRTGALLGLASPAASC</sequence>
<reference evidence="6 7" key="1">
    <citation type="submission" date="2018-11" db="EMBL/GenBank/DDBJ databases">
        <title>Sequencing the genomes of 1000 actinobacteria strains.</title>
        <authorList>
            <person name="Klenk H.-P."/>
        </authorList>
    </citation>
    <scope>NUCLEOTIDE SEQUENCE [LARGE SCALE GENOMIC DNA]</scope>
    <source>
        <strain evidence="6 7">DSM 44780</strain>
    </source>
</reference>
<dbReference type="PANTHER" id="PTHR30055">
    <property type="entry name" value="HTH-TYPE TRANSCRIPTIONAL REGULATOR RUTR"/>
    <property type="match status" value="1"/>
</dbReference>
<comment type="caution">
    <text evidence="4">Lacks conserved residue(s) required for the propagation of feature annotation.</text>
</comment>
<gene>
    <name evidence="6" type="ORF">EDD39_0360</name>
</gene>
<feature type="domain" description="HTH tetR-type" evidence="5">
    <location>
        <begin position="13"/>
        <end position="74"/>
    </location>
</feature>
<dbReference type="InterPro" id="IPR036271">
    <property type="entry name" value="Tet_transcr_reg_TetR-rel_C_sf"/>
</dbReference>
<dbReference type="InterPro" id="IPR009057">
    <property type="entry name" value="Homeodomain-like_sf"/>
</dbReference>
<dbReference type="GO" id="GO:0000976">
    <property type="term" value="F:transcription cis-regulatory region binding"/>
    <property type="evidence" value="ECO:0007669"/>
    <property type="project" value="TreeGrafter"/>
</dbReference>
<dbReference type="EMBL" id="RJVJ01000001">
    <property type="protein sequence ID" value="ROR42244.1"/>
    <property type="molecule type" value="Genomic_DNA"/>
</dbReference>
<dbReference type="InterPro" id="IPR025996">
    <property type="entry name" value="MT1864/Rv1816-like_C"/>
</dbReference>
<protein>
    <submittedName>
        <fullName evidence="6">TetR family transcriptional regulator</fullName>
    </submittedName>
</protein>
<dbReference type="Proteomes" id="UP000267408">
    <property type="component" value="Unassembled WGS sequence"/>
</dbReference>
<dbReference type="SUPFAM" id="SSF48498">
    <property type="entry name" value="Tetracyclin repressor-like, C-terminal domain"/>
    <property type="match status" value="1"/>
</dbReference>
<dbReference type="OrthoDB" id="3210322at2"/>
<proteinExistence type="predicted"/>
<dbReference type="PROSITE" id="PS50977">
    <property type="entry name" value="HTH_TETR_2"/>
    <property type="match status" value="1"/>
</dbReference>
<dbReference type="SUPFAM" id="SSF46689">
    <property type="entry name" value="Homeodomain-like"/>
    <property type="match status" value="1"/>
</dbReference>
<accession>A0A8G1XA58</accession>
<evidence type="ECO:0000256" key="3">
    <source>
        <dbReference type="ARBA" id="ARBA00023163"/>
    </source>
</evidence>
<dbReference type="RefSeq" id="WP_123553054.1">
    <property type="nucleotide sequence ID" value="NZ_RJVJ01000001.1"/>
</dbReference>